<feature type="domain" description="BRO1" evidence="1">
    <location>
        <begin position="165"/>
        <end position="374"/>
    </location>
</feature>
<evidence type="ECO:0000313" key="3">
    <source>
        <dbReference type="Proteomes" id="UP000228934"/>
    </source>
</evidence>
<dbReference type="InterPro" id="IPR004328">
    <property type="entry name" value="BRO1_dom"/>
</dbReference>
<organism evidence="2 3">
    <name type="scientific">Aquarana catesbeiana</name>
    <name type="common">American bullfrog</name>
    <name type="synonym">Rana catesbeiana</name>
    <dbReference type="NCBI Taxonomy" id="8400"/>
    <lineage>
        <taxon>Eukaryota</taxon>
        <taxon>Metazoa</taxon>
        <taxon>Chordata</taxon>
        <taxon>Craniata</taxon>
        <taxon>Vertebrata</taxon>
        <taxon>Euteleostomi</taxon>
        <taxon>Amphibia</taxon>
        <taxon>Batrachia</taxon>
        <taxon>Anura</taxon>
        <taxon>Neobatrachia</taxon>
        <taxon>Ranoidea</taxon>
        <taxon>Ranidae</taxon>
        <taxon>Aquarana</taxon>
    </lineage>
</organism>
<dbReference type="InterPro" id="IPR038499">
    <property type="entry name" value="BRO1_sf"/>
</dbReference>
<dbReference type="PANTHER" id="PTHR23031:SF6">
    <property type="entry name" value="RHOPHILIN-1"/>
    <property type="match status" value="1"/>
</dbReference>
<proteinExistence type="predicted"/>
<dbReference type="SMART" id="SM01041">
    <property type="entry name" value="BRO1"/>
    <property type="match status" value="1"/>
</dbReference>
<name>A0A2G9RFM5_AQUCT</name>
<dbReference type="OrthoDB" id="64867at2759"/>
<accession>A0A2G9RFM5</accession>
<evidence type="ECO:0000313" key="2">
    <source>
        <dbReference type="EMBL" id="PIO26669.1"/>
    </source>
</evidence>
<dbReference type="PANTHER" id="PTHR23031">
    <property type="entry name" value="RHOPHILIN"/>
    <property type="match status" value="1"/>
</dbReference>
<gene>
    <name evidence="2" type="ORF">AB205_0112410</name>
</gene>
<dbReference type="Proteomes" id="UP000228934">
    <property type="component" value="Unassembled WGS sequence"/>
</dbReference>
<dbReference type="Pfam" id="PF03097">
    <property type="entry name" value="BRO1"/>
    <property type="match status" value="1"/>
</dbReference>
<dbReference type="AlphaFoldDB" id="A0A2G9RFM5"/>
<dbReference type="InterPro" id="IPR047138">
    <property type="entry name" value="RHPN1_2"/>
</dbReference>
<sequence>MFLKISPVLRLITSLLLPRYFPLCSTSSPLYYSPVLSPVLRLITSLLLSPVLSPVLRLITSLLLSGTFPCAPPPHLYYSTGTFPCAPPHHLSTTLQYFPLCSASTPLLLPPVLSPVLRLITSLLLPRDFLLCSASSPLYYSPRFFPLSVASHAPCLIMAIYPHRYDSLTGVPSCQRALAFEKGSVLFNMGALYTQIAARQDRLSVDGVDTAIDAFQKAAGCFNYLKENFSNAPSLDMSAASLNMLVRLMVAQVQECIFEKSSLASNTNSFLSQVQMAQEAARVEDVYTLVYRTMMHPPVKDYVPFSWTTMVRVKAEHFKALSHYHAENALCDFTTSAGLELIEHEKVLLQFHTSPPEGPSISCLLQDQEERRKL</sequence>
<keyword evidence="3" id="KW-1185">Reference proteome</keyword>
<reference evidence="3" key="1">
    <citation type="journal article" date="2017" name="Nat. Commun.">
        <title>The North American bullfrog draft genome provides insight into hormonal regulation of long noncoding RNA.</title>
        <authorList>
            <person name="Hammond S.A."/>
            <person name="Warren R.L."/>
            <person name="Vandervalk B.P."/>
            <person name="Kucuk E."/>
            <person name="Khan H."/>
            <person name="Gibb E.A."/>
            <person name="Pandoh P."/>
            <person name="Kirk H."/>
            <person name="Zhao Y."/>
            <person name="Jones M."/>
            <person name="Mungall A.J."/>
            <person name="Coope R."/>
            <person name="Pleasance S."/>
            <person name="Moore R.A."/>
            <person name="Holt R.A."/>
            <person name="Round J.M."/>
            <person name="Ohora S."/>
            <person name="Walle B.V."/>
            <person name="Veldhoen N."/>
            <person name="Helbing C.C."/>
            <person name="Birol I."/>
        </authorList>
    </citation>
    <scope>NUCLEOTIDE SEQUENCE [LARGE SCALE GENOMIC DNA]</scope>
</reference>
<protein>
    <recommendedName>
        <fullName evidence="1">BRO1 domain-containing protein</fullName>
    </recommendedName>
</protein>
<dbReference type="Gene3D" id="1.25.40.280">
    <property type="entry name" value="alix/aip1 like domains"/>
    <property type="match status" value="1"/>
</dbReference>
<feature type="non-terminal residue" evidence="2">
    <location>
        <position position="374"/>
    </location>
</feature>
<evidence type="ECO:0000259" key="1">
    <source>
        <dbReference type="PROSITE" id="PS51180"/>
    </source>
</evidence>
<dbReference type="EMBL" id="KV939616">
    <property type="protein sequence ID" value="PIO26669.1"/>
    <property type="molecule type" value="Genomic_DNA"/>
</dbReference>
<dbReference type="PROSITE" id="PS51180">
    <property type="entry name" value="BRO1"/>
    <property type="match status" value="1"/>
</dbReference>
<dbReference type="GO" id="GO:0051497">
    <property type="term" value="P:negative regulation of stress fiber assembly"/>
    <property type="evidence" value="ECO:0007669"/>
    <property type="project" value="TreeGrafter"/>
</dbReference>